<protein>
    <submittedName>
        <fullName evidence="1">Uncharacterized protein</fullName>
    </submittedName>
</protein>
<sequence length="68" mass="7653">MSAEQLLENLKAVKVIPKLMPEIVQKIQDLFSFGIFYKSDQGSLPDMPVTKSGEYVNSGSLEFEIILF</sequence>
<organism evidence="1 2">
    <name type="scientific">Agaricus bisporus var. burnettii</name>
    <dbReference type="NCBI Taxonomy" id="192524"/>
    <lineage>
        <taxon>Eukaryota</taxon>
        <taxon>Fungi</taxon>
        <taxon>Dikarya</taxon>
        <taxon>Basidiomycota</taxon>
        <taxon>Agaricomycotina</taxon>
        <taxon>Agaricomycetes</taxon>
        <taxon>Agaricomycetidae</taxon>
        <taxon>Agaricales</taxon>
        <taxon>Agaricineae</taxon>
        <taxon>Agaricaceae</taxon>
        <taxon>Agaricus</taxon>
    </lineage>
</organism>
<comment type="caution">
    <text evidence="1">The sequence shown here is derived from an EMBL/GenBank/DDBJ whole genome shotgun (WGS) entry which is preliminary data.</text>
</comment>
<dbReference type="AlphaFoldDB" id="A0A8H7KLE1"/>
<name>A0A8H7KLE1_AGABI</name>
<dbReference type="EMBL" id="JABXXO010000001">
    <property type="protein sequence ID" value="KAF7784960.1"/>
    <property type="molecule type" value="Genomic_DNA"/>
</dbReference>
<reference evidence="1 2" key="1">
    <citation type="journal article" name="Sci. Rep.">
        <title>Telomere-to-telomere assembled and centromere annotated genomes of the two main subspecies of the button mushroom Agaricus bisporus reveal especially polymorphic chromosome ends.</title>
        <authorList>
            <person name="Sonnenberg A.S.M."/>
            <person name="Sedaghat-Telgerd N."/>
            <person name="Lavrijssen B."/>
            <person name="Ohm R.A."/>
            <person name="Hendrickx P.M."/>
            <person name="Scholtmeijer K."/>
            <person name="Baars J.J.P."/>
            <person name="van Peer A."/>
        </authorList>
    </citation>
    <scope>NUCLEOTIDE SEQUENCE [LARGE SCALE GENOMIC DNA]</scope>
    <source>
        <strain evidence="1 2">H119_p4</strain>
    </source>
</reference>
<dbReference type="Proteomes" id="UP000629468">
    <property type="component" value="Unassembled WGS sequence"/>
</dbReference>
<evidence type="ECO:0000313" key="1">
    <source>
        <dbReference type="EMBL" id="KAF7784960.1"/>
    </source>
</evidence>
<accession>A0A8H7KLE1</accession>
<proteinExistence type="predicted"/>
<gene>
    <name evidence="1" type="ORF">Agabi119p4_1125</name>
</gene>
<evidence type="ECO:0000313" key="2">
    <source>
        <dbReference type="Proteomes" id="UP000629468"/>
    </source>
</evidence>